<dbReference type="PANTHER" id="PTHR13504">
    <property type="entry name" value="FIDO DOMAIN-CONTAINING PROTEIN DDB_G0283145"/>
    <property type="match status" value="1"/>
</dbReference>
<dbReference type="Gene3D" id="1.10.10.10">
    <property type="entry name" value="Winged helix-like DNA-binding domain superfamily/Winged helix DNA-binding domain"/>
    <property type="match status" value="1"/>
</dbReference>
<protein>
    <recommendedName>
        <fullName evidence="4">Fido domain-containing protein</fullName>
    </recommendedName>
</protein>
<feature type="binding site" evidence="2">
    <location>
        <begin position="209"/>
        <end position="216"/>
    </location>
    <ligand>
        <name>ATP</name>
        <dbReference type="ChEBI" id="CHEBI:30616"/>
    </ligand>
</feature>
<evidence type="ECO:0000256" key="2">
    <source>
        <dbReference type="PIRSR" id="PIRSR640198-2"/>
    </source>
</evidence>
<comment type="caution">
    <text evidence="5">The sequence shown here is derived from an EMBL/GenBank/DDBJ whole genome shotgun (WGS) entry which is preliminary data.</text>
</comment>
<dbReference type="Proteomes" id="UP000231025">
    <property type="component" value="Unassembled WGS sequence"/>
</dbReference>
<accession>A0A2G9Y650</accession>
<dbReference type="GO" id="GO:0005524">
    <property type="term" value="F:ATP binding"/>
    <property type="evidence" value="ECO:0007669"/>
    <property type="project" value="UniProtKB-KW"/>
</dbReference>
<dbReference type="PROSITE" id="PS51459">
    <property type="entry name" value="FIDO"/>
    <property type="match status" value="1"/>
</dbReference>
<evidence type="ECO:0000313" key="6">
    <source>
        <dbReference type="Proteomes" id="UP000231025"/>
    </source>
</evidence>
<dbReference type="PANTHER" id="PTHR13504:SF38">
    <property type="entry name" value="FIDO DOMAIN-CONTAINING PROTEIN"/>
    <property type="match status" value="1"/>
</dbReference>
<dbReference type="SUPFAM" id="SSF140931">
    <property type="entry name" value="Fic-like"/>
    <property type="match status" value="1"/>
</dbReference>
<proteinExistence type="predicted"/>
<dbReference type="Pfam" id="PF02661">
    <property type="entry name" value="Fic"/>
    <property type="match status" value="1"/>
</dbReference>
<evidence type="ECO:0000256" key="1">
    <source>
        <dbReference type="PIRSR" id="PIRSR640198-1"/>
    </source>
</evidence>
<sequence>MFNLVLYIRLIFVYNVSMFHPKYTITNKLLENIKRITTLVNKMNRWRFPEVVLVELQKNAEAVSAFASTSIEGNPLPLTDVKRILKRHPTQIRKSEQEVINYNQALQEVNTQLNKEKISFNLPLIFSLQKKIINKLIPVHQSGTVRTQPVFVNDPRLGKTIYWPPDGHDVLPLMKDLIEFVKINQQVIDPLIVAGIFHKQMVIIHPFMDGNGRTTRLATKILLAQMGLDTFHLFSFENYYNNNVSQYFEMVGVKGNYYDLVNLIDFTQWLEYFTDGIIDELLRVEKTLPQLFTNPQINLKSHHQTILQTIQQKGFINDSGYAKLTIRARATRYLDFQKLINLGLIESKGKGKSTYYVLKEK</sequence>
<dbReference type="InterPro" id="IPR040198">
    <property type="entry name" value="Fido_containing"/>
</dbReference>
<dbReference type="InterPro" id="IPR003812">
    <property type="entry name" value="Fido"/>
</dbReference>
<name>A0A2G9Y650_9BACT</name>
<evidence type="ECO:0000259" key="4">
    <source>
        <dbReference type="PROSITE" id="PS51459"/>
    </source>
</evidence>
<feature type="site" description="Important for autoinhibition of adenylyltransferase activity" evidence="3">
    <location>
        <position position="72"/>
    </location>
</feature>
<dbReference type="EMBL" id="PCRE01000051">
    <property type="protein sequence ID" value="PIP14708.1"/>
    <property type="molecule type" value="Genomic_DNA"/>
</dbReference>
<gene>
    <name evidence="5" type="ORF">COX47_03735</name>
</gene>
<dbReference type="InterPro" id="IPR036388">
    <property type="entry name" value="WH-like_DNA-bd_sf"/>
</dbReference>
<dbReference type="Gene3D" id="1.10.3290.10">
    <property type="entry name" value="Fido-like domain"/>
    <property type="match status" value="1"/>
</dbReference>
<organism evidence="5 6">
    <name type="scientific">Candidatus Roizmanbacteria bacterium CG23_combo_of_CG06-09_8_20_14_all_35_49</name>
    <dbReference type="NCBI Taxonomy" id="1974863"/>
    <lineage>
        <taxon>Bacteria</taxon>
        <taxon>Candidatus Roizmaniibacteriota</taxon>
    </lineage>
</organism>
<keyword evidence="2" id="KW-0067">ATP-binding</keyword>
<feature type="active site" evidence="1">
    <location>
        <position position="205"/>
    </location>
</feature>
<reference evidence="5 6" key="1">
    <citation type="submission" date="2017-09" db="EMBL/GenBank/DDBJ databases">
        <title>Depth-based differentiation of microbial function through sediment-hosted aquifers and enrichment of novel symbionts in the deep terrestrial subsurface.</title>
        <authorList>
            <person name="Probst A.J."/>
            <person name="Ladd B."/>
            <person name="Jarett J.K."/>
            <person name="Geller-Mcgrath D.E."/>
            <person name="Sieber C.M."/>
            <person name="Emerson J.B."/>
            <person name="Anantharaman K."/>
            <person name="Thomas B.C."/>
            <person name="Malmstrom R."/>
            <person name="Stieglmeier M."/>
            <person name="Klingl A."/>
            <person name="Woyke T."/>
            <person name="Ryan C.M."/>
            <person name="Banfield J.F."/>
        </authorList>
    </citation>
    <scope>NUCLEOTIDE SEQUENCE [LARGE SCALE GENOMIC DNA]</scope>
    <source>
        <strain evidence="5">CG23_combo_of_CG06-09_8_20_14_all_35_49</strain>
    </source>
</reference>
<keyword evidence="2" id="KW-0547">Nucleotide-binding</keyword>
<evidence type="ECO:0000313" key="5">
    <source>
        <dbReference type="EMBL" id="PIP14708.1"/>
    </source>
</evidence>
<dbReference type="AlphaFoldDB" id="A0A2G9Y650"/>
<evidence type="ECO:0000256" key="3">
    <source>
        <dbReference type="PIRSR" id="PIRSR640198-3"/>
    </source>
</evidence>
<dbReference type="InterPro" id="IPR036597">
    <property type="entry name" value="Fido-like_dom_sf"/>
</dbReference>
<feature type="domain" description="Fido" evidence="4">
    <location>
        <begin position="120"/>
        <end position="272"/>
    </location>
</feature>